<comment type="similarity">
    <text evidence="1">Belongs to the bactofilin family.</text>
</comment>
<reference evidence="4 5" key="1">
    <citation type="submission" date="2016-04" db="EMBL/GenBank/DDBJ databases">
        <title>ATOL: Assembling a taxonomically balanced genome-scale reconstruction of the evolutionary history of the Enterobacteriaceae.</title>
        <authorList>
            <person name="Plunkett G.III."/>
            <person name="Neeno-Eckwall E.C."/>
            <person name="Glasner J.D."/>
            <person name="Perna N.T."/>
        </authorList>
    </citation>
    <scope>NUCLEOTIDE SEQUENCE [LARGE SCALE GENOMIC DNA]</scope>
    <source>
        <strain evidence="4 5">ATCC 51607</strain>
    </source>
</reference>
<feature type="transmembrane region" description="Helical" evidence="3">
    <location>
        <begin position="12"/>
        <end position="29"/>
    </location>
</feature>
<protein>
    <submittedName>
        <fullName evidence="4">CCM1/CCM2 family protein</fullName>
    </submittedName>
</protein>
<organism evidence="4 5">
    <name type="scientific">Buttiauxella noackiae ATCC 51607</name>
    <dbReference type="NCBI Taxonomy" id="1354255"/>
    <lineage>
        <taxon>Bacteria</taxon>
        <taxon>Pseudomonadati</taxon>
        <taxon>Pseudomonadota</taxon>
        <taxon>Gammaproteobacteria</taxon>
        <taxon>Enterobacterales</taxon>
        <taxon>Enterobacteriaceae</taxon>
        <taxon>Buttiauxella</taxon>
    </lineage>
</organism>
<name>A0A1B7HJ40_9ENTR</name>
<comment type="caution">
    <text evidence="4">The sequence shown here is derived from an EMBL/GenBank/DDBJ whole genome shotgun (WGS) entry which is preliminary data.</text>
</comment>
<sequence>MKSDRTKQNIPLWFVWFAWISALACYAFGWKYEFPFIAAGLLLAFVIYLIINKKGFVMFGKKTQKMADDIEASPQSTTVDSPTGENESSVGRQTSRRCTVIAQNTLFTGNIDIEGDIHVYGKVQGNITLKDGVLYVMREGFIEGEFTSPGIVINGHVSGTCVGESIEIHEHGEMEGIVRGVAFSIRPGGCFVGKSERLTAKQETQSQRVVEMKKNSSEKTEEKTAEEAAVLSIV</sequence>
<feature type="compositionally biased region" description="Polar residues" evidence="2">
    <location>
        <begin position="73"/>
        <end position="94"/>
    </location>
</feature>
<evidence type="ECO:0000256" key="2">
    <source>
        <dbReference type="SAM" id="MobiDB-lite"/>
    </source>
</evidence>
<keyword evidence="3" id="KW-0812">Transmembrane</keyword>
<feature type="transmembrane region" description="Helical" evidence="3">
    <location>
        <begin position="35"/>
        <end position="51"/>
    </location>
</feature>
<evidence type="ECO:0000256" key="1">
    <source>
        <dbReference type="ARBA" id="ARBA00044755"/>
    </source>
</evidence>
<gene>
    <name evidence="4" type="ORF">M979_3402</name>
</gene>
<keyword evidence="5" id="KW-1185">Reference proteome</keyword>
<dbReference type="InterPro" id="IPR007607">
    <property type="entry name" value="BacA/B"/>
</dbReference>
<proteinExistence type="inferred from homology"/>
<keyword evidence="3" id="KW-1133">Transmembrane helix</keyword>
<dbReference type="Pfam" id="PF04519">
    <property type="entry name" value="Bactofilin"/>
    <property type="match status" value="1"/>
</dbReference>
<dbReference type="AlphaFoldDB" id="A0A1B7HJ40"/>
<keyword evidence="3" id="KW-0472">Membrane</keyword>
<dbReference type="PANTHER" id="PTHR35024:SF4">
    <property type="entry name" value="POLYMER-FORMING CYTOSKELETAL PROTEIN"/>
    <property type="match status" value="1"/>
</dbReference>
<dbReference type="EMBL" id="LXEO01000050">
    <property type="protein sequence ID" value="OAT15661.1"/>
    <property type="molecule type" value="Genomic_DNA"/>
</dbReference>
<evidence type="ECO:0000313" key="5">
    <source>
        <dbReference type="Proteomes" id="UP000078286"/>
    </source>
</evidence>
<feature type="region of interest" description="Disordered" evidence="2">
    <location>
        <begin position="70"/>
        <end position="94"/>
    </location>
</feature>
<dbReference type="PROSITE" id="PS51257">
    <property type="entry name" value="PROKAR_LIPOPROTEIN"/>
    <property type="match status" value="1"/>
</dbReference>
<dbReference type="Proteomes" id="UP000078286">
    <property type="component" value="Unassembled WGS sequence"/>
</dbReference>
<dbReference type="PATRIC" id="fig|1354255.3.peg.3506"/>
<feature type="region of interest" description="Disordered" evidence="2">
    <location>
        <begin position="202"/>
        <end position="234"/>
    </location>
</feature>
<feature type="compositionally biased region" description="Basic and acidic residues" evidence="2">
    <location>
        <begin position="210"/>
        <end position="226"/>
    </location>
</feature>
<evidence type="ECO:0000313" key="4">
    <source>
        <dbReference type="EMBL" id="OAT15661.1"/>
    </source>
</evidence>
<evidence type="ECO:0000256" key="3">
    <source>
        <dbReference type="SAM" id="Phobius"/>
    </source>
</evidence>
<accession>A0A1B7HJ40</accession>
<dbReference type="PANTHER" id="PTHR35024">
    <property type="entry name" value="HYPOTHETICAL CYTOSOLIC PROTEIN"/>
    <property type="match status" value="1"/>
</dbReference>